<proteinExistence type="predicted"/>
<sequence length="243" mass="27077">MEPVMTAVVAEKTAETLAIQEAGKKLAEVSSMAQEWNRAAELQMNKQVMENINVLLEQDRYKKLAEFRELSQHSPEMVRAAYNDIHLKGQFGESLMESVLMQHGEVRTQIGVQLDGVPTGNKIDLQLLESDASLKQWELRLDKDHVVVDANYDVMKGDSASYEVKNGGMPYLRQELAAGELQQQIQAGRQISDHSFVVINEDTAQALLQSPEQARAVIEQIQDAGGKLIVGLPKQSVQMAMFL</sequence>
<dbReference type="EMBL" id="RHHR01000008">
    <property type="protein sequence ID" value="RNB76125.1"/>
    <property type="molecule type" value="Genomic_DNA"/>
</dbReference>
<name>A0A3M8CMM2_9BACL</name>
<evidence type="ECO:0000313" key="2">
    <source>
        <dbReference type="Proteomes" id="UP000282028"/>
    </source>
</evidence>
<accession>A0A3M8CMM2</accession>
<dbReference type="RefSeq" id="WP_122907772.1">
    <property type="nucleotide sequence ID" value="NZ_CBCSBE010000002.1"/>
</dbReference>
<dbReference type="Proteomes" id="UP000282028">
    <property type="component" value="Unassembled WGS sequence"/>
</dbReference>
<dbReference type="OrthoDB" id="9553515at2"/>
<protein>
    <submittedName>
        <fullName evidence="1">Uncharacterized protein</fullName>
    </submittedName>
</protein>
<dbReference type="AlphaFoldDB" id="A0A3M8CMM2"/>
<comment type="caution">
    <text evidence="1">The sequence shown here is derived from an EMBL/GenBank/DDBJ whole genome shotgun (WGS) entry which is preliminary data.</text>
</comment>
<evidence type="ECO:0000313" key="1">
    <source>
        <dbReference type="EMBL" id="RNB76125.1"/>
    </source>
</evidence>
<keyword evidence="2" id="KW-1185">Reference proteome</keyword>
<organism evidence="1 2">
    <name type="scientific">Brevibacillus invocatus</name>
    <dbReference type="NCBI Taxonomy" id="173959"/>
    <lineage>
        <taxon>Bacteria</taxon>
        <taxon>Bacillati</taxon>
        <taxon>Bacillota</taxon>
        <taxon>Bacilli</taxon>
        <taxon>Bacillales</taxon>
        <taxon>Paenibacillaceae</taxon>
        <taxon>Brevibacillus</taxon>
    </lineage>
</organism>
<reference evidence="1 2" key="1">
    <citation type="submission" date="2018-10" db="EMBL/GenBank/DDBJ databases">
        <title>Phylogenomics of Brevibacillus.</title>
        <authorList>
            <person name="Dunlap C."/>
        </authorList>
    </citation>
    <scope>NUCLEOTIDE SEQUENCE [LARGE SCALE GENOMIC DNA]</scope>
    <source>
        <strain evidence="1 2">JCM 12215</strain>
    </source>
</reference>
<gene>
    <name evidence="1" type="ORF">EDM52_04210</name>
</gene>